<dbReference type="Pfam" id="PF09587">
    <property type="entry name" value="PGA_cap"/>
    <property type="match status" value="1"/>
</dbReference>
<feature type="domain" description="Capsule synthesis protein CapA" evidence="4">
    <location>
        <begin position="65"/>
        <end position="321"/>
    </location>
</feature>
<dbReference type="SUPFAM" id="SSF56300">
    <property type="entry name" value="Metallo-dependent phosphatases"/>
    <property type="match status" value="1"/>
</dbReference>
<reference evidence="5" key="1">
    <citation type="submission" date="2021-06" db="EMBL/GenBank/DDBJ databases">
        <title>Sequencing of actinobacteria type strains.</title>
        <authorList>
            <person name="Nguyen G.-S."/>
            <person name="Wentzel A."/>
        </authorList>
    </citation>
    <scope>NUCLEOTIDE SEQUENCE</scope>
    <source>
        <strain evidence="5">P38-E01</strain>
    </source>
</reference>
<dbReference type="PANTHER" id="PTHR33393:SF13">
    <property type="entry name" value="PGA BIOSYNTHESIS PROTEIN CAPA"/>
    <property type="match status" value="1"/>
</dbReference>
<proteinExistence type="inferred from homology"/>
<comment type="similarity">
    <text evidence="1">Belongs to the CapA family.</text>
</comment>
<feature type="compositionally biased region" description="Low complexity" evidence="2">
    <location>
        <begin position="375"/>
        <end position="391"/>
    </location>
</feature>
<sequence>MLRRRRQGQHRRAAVGCALLLAATACAGPDQPPATTGSGAPHTQRDSSRAPDAPEDRTNGRDGFTLVASGDILPHDAIIEQARKDADGQGFDFRPMLAAARPLAHGADLSICHMETVYAATRGPFTGYPAFRTPPQIAGAIRDTGYDSCSTASNHTLDAGPAGVTRTLNAMDAAGLRHSGSARSAAERAAPPLLRAGGATVAHLAYTYGTNVGADSRGIPLDAARPWLVNRTDPVRILEDARAARRAGADVVVLSMHWGTEWQEQPDDEQLELARHLTSARDGGRRVVDLILGTHAHVPQAYEKVNGTWVVYGMGDQLAGEMSDPRGSMGSTARFAFAPPSRRGGEWRVRAAEFTPHLVVGEPDFRLVDLTEVPEASSDEASSTEVSSTEVSSDERARYVRARNLITRAVLARGAAKDGLRASR</sequence>
<dbReference type="InterPro" id="IPR019079">
    <property type="entry name" value="Capsule_synth_CapA"/>
</dbReference>
<keyword evidence="3" id="KW-0732">Signal</keyword>
<dbReference type="InterPro" id="IPR029052">
    <property type="entry name" value="Metallo-depent_PP-like"/>
</dbReference>
<dbReference type="PROSITE" id="PS51257">
    <property type="entry name" value="PROKAR_LIPOPROTEIN"/>
    <property type="match status" value="1"/>
</dbReference>
<dbReference type="EMBL" id="JAELVF020000001">
    <property type="protein sequence ID" value="MBU7599645.1"/>
    <property type="molecule type" value="Genomic_DNA"/>
</dbReference>
<comment type="caution">
    <text evidence="5">The sequence shown here is derived from an EMBL/GenBank/DDBJ whole genome shotgun (WGS) entry which is preliminary data.</text>
</comment>
<organism evidence="5 6">
    <name type="scientific">Streptomyces tardus</name>
    <dbReference type="NCBI Taxonomy" id="2780544"/>
    <lineage>
        <taxon>Bacteria</taxon>
        <taxon>Bacillati</taxon>
        <taxon>Actinomycetota</taxon>
        <taxon>Actinomycetes</taxon>
        <taxon>Kitasatosporales</taxon>
        <taxon>Streptomycetaceae</taxon>
        <taxon>Streptomyces</taxon>
    </lineage>
</organism>
<dbReference type="RefSeq" id="WP_211042437.1">
    <property type="nucleotide sequence ID" value="NZ_JAELVF020000001.1"/>
</dbReference>
<evidence type="ECO:0000313" key="6">
    <source>
        <dbReference type="Proteomes" id="UP000694501"/>
    </source>
</evidence>
<feature type="chain" id="PRO_5038744836" evidence="3">
    <location>
        <begin position="28"/>
        <end position="424"/>
    </location>
</feature>
<protein>
    <submittedName>
        <fullName evidence="5">CapA family protein</fullName>
    </submittedName>
</protein>
<evidence type="ECO:0000256" key="2">
    <source>
        <dbReference type="SAM" id="MobiDB-lite"/>
    </source>
</evidence>
<accession>A0A949N347</accession>
<feature type="signal peptide" evidence="3">
    <location>
        <begin position="1"/>
        <end position="27"/>
    </location>
</feature>
<feature type="compositionally biased region" description="Basic and acidic residues" evidence="2">
    <location>
        <begin position="43"/>
        <end position="60"/>
    </location>
</feature>
<keyword evidence="6" id="KW-1185">Reference proteome</keyword>
<dbReference type="AlphaFoldDB" id="A0A949N347"/>
<dbReference type="Gene3D" id="3.60.21.10">
    <property type="match status" value="1"/>
</dbReference>
<evidence type="ECO:0000256" key="1">
    <source>
        <dbReference type="ARBA" id="ARBA00005662"/>
    </source>
</evidence>
<feature type="region of interest" description="Disordered" evidence="2">
    <location>
        <begin position="28"/>
        <end position="64"/>
    </location>
</feature>
<evidence type="ECO:0000313" key="5">
    <source>
        <dbReference type="EMBL" id="MBU7599645.1"/>
    </source>
</evidence>
<dbReference type="CDD" id="cd07381">
    <property type="entry name" value="MPP_CapA"/>
    <property type="match status" value="1"/>
</dbReference>
<evidence type="ECO:0000256" key="3">
    <source>
        <dbReference type="SAM" id="SignalP"/>
    </source>
</evidence>
<evidence type="ECO:0000259" key="4">
    <source>
        <dbReference type="SMART" id="SM00854"/>
    </source>
</evidence>
<dbReference type="Proteomes" id="UP000694501">
    <property type="component" value="Unassembled WGS sequence"/>
</dbReference>
<name>A0A949N347_9ACTN</name>
<feature type="region of interest" description="Disordered" evidence="2">
    <location>
        <begin position="374"/>
        <end position="395"/>
    </location>
</feature>
<gene>
    <name evidence="5" type="ORF">JGS22_018960</name>
</gene>
<dbReference type="InterPro" id="IPR052169">
    <property type="entry name" value="CW_Biosynth-Accessory"/>
</dbReference>
<dbReference type="SMART" id="SM00854">
    <property type="entry name" value="PGA_cap"/>
    <property type="match status" value="1"/>
</dbReference>
<dbReference type="PANTHER" id="PTHR33393">
    <property type="entry name" value="POLYGLUTAMINE SYNTHESIS ACCESSORY PROTEIN RV0574C-RELATED"/>
    <property type="match status" value="1"/>
</dbReference>